<organism evidence="2 3">
    <name type="scientific">Paracoccus liaowanqingii</name>
    <dbReference type="NCBI Taxonomy" id="2560053"/>
    <lineage>
        <taxon>Bacteria</taxon>
        <taxon>Pseudomonadati</taxon>
        <taxon>Pseudomonadota</taxon>
        <taxon>Alphaproteobacteria</taxon>
        <taxon>Rhodobacterales</taxon>
        <taxon>Paracoccaceae</taxon>
        <taxon>Paracoccus</taxon>
    </lineage>
</organism>
<evidence type="ECO:0000259" key="1">
    <source>
        <dbReference type="SMART" id="SM00318"/>
    </source>
</evidence>
<dbReference type="InterPro" id="IPR035437">
    <property type="entry name" value="SNase_OB-fold_sf"/>
</dbReference>
<dbReference type="AlphaFoldDB" id="A0A4Y5SQC8"/>
<protein>
    <submittedName>
        <fullName evidence="2">Thermonuclease family protein</fullName>
    </submittedName>
</protein>
<accession>A0A4Y5SQC8</accession>
<proteinExistence type="predicted"/>
<dbReference type="KEGG" id="plia:E4191_16120"/>
<dbReference type="InterPro" id="IPR016071">
    <property type="entry name" value="Staphylococal_nuclease_OB-fold"/>
</dbReference>
<dbReference type="Pfam" id="PF00565">
    <property type="entry name" value="SNase"/>
    <property type="match status" value="1"/>
</dbReference>
<evidence type="ECO:0000313" key="3">
    <source>
        <dbReference type="Proteomes" id="UP000296374"/>
    </source>
</evidence>
<dbReference type="Proteomes" id="UP000296374">
    <property type="component" value="Plasmid unnamed7"/>
</dbReference>
<name>A0A4Y5SQC8_9RHOB</name>
<feature type="domain" description="TNase-like" evidence="1">
    <location>
        <begin position="2"/>
        <end position="91"/>
    </location>
</feature>
<dbReference type="PANTHER" id="PTHR12302:SF26">
    <property type="entry name" value="BLR1266 PROTEIN"/>
    <property type="match status" value="1"/>
</dbReference>
<sequence length="104" mass="11769">MSRWRCRGAWACGTDATRALEAEIGSLDVICEEQDIDRYDRVVGICHAGSGNLNAWMVRNGWAVAYRQYCGDLYAPGEIVARVARRGLWSGDFVMPWDWRKGAR</sequence>
<dbReference type="EMBL" id="CP040758">
    <property type="protein sequence ID" value="QDA35697.1"/>
    <property type="molecule type" value="Genomic_DNA"/>
</dbReference>
<dbReference type="SUPFAM" id="SSF50199">
    <property type="entry name" value="Staphylococcal nuclease"/>
    <property type="match status" value="1"/>
</dbReference>
<dbReference type="PANTHER" id="PTHR12302">
    <property type="entry name" value="EBNA2 BINDING PROTEIN P100"/>
    <property type="match status" value="1"/>
</dbReference>
<dbReference type="SMART" id="SM00318">
    <property type="entry name" value="SNc"/>
    <property type="match status" value="1"/>
</dbReference>
<evidence type="ECO:0000313" key="2">
    <source>
        <dbReference type="EMBL" id="QDA35697.1"/>
    </source>
</evidence>
<gene>
    <name evidence="2" type="ORF">E4191_16120</name>
</gene>
<reference evidence="3" key="1">
    <citation type="submission" date="2019-05" db="EMBL/GenBank/DDBJ databases">
        <title>Tamlana fucoidanivorans sp. nov., isolated from the surface of algae collected from Fujian province in China.</title>
        <authorList>
            <person name="Li J."/>
        </authorList>
    </citation>
    <scope>NUCLEOTIDE SEQUENCE [LARGE SCALE GENOMIC DNA]</scope>
    <source>
        <strain evidence="3">2251</strain>
        <plasmid evidence="3">unnamed7</plasmid>
    </source>
</reference>
<dbReference type="RefSeq" id="WP_139615527.1">
    <property type="nucleotide sequence ID" value="NZ_CP040758.1"/>
</dbReference>
<dbReference type="Gene3D" id="2.40.50.90">
    <property type="match status" value="1"/>
</dbReference>
<geneLocation type="plasmid" evidence="2 3">
    <name>unnamed7</name>
</geneLocation>
<keyword evidence="2" id="KW-0614">Plasmid</keyword>